<dbReference type="Pfam" id="PF24032">
    <property type="entry name" value="YQBQ"/>
    <property type="match status" value="1"/>
</dbReference>
<dbReference type="RefSeq" id="WP_019381944.1">
    <property type="nucleotide sequence ID" value="NZ_CP015506.1"/>
</dbReference>
<proteinExistence type="predicted"/>
<dbReference type="STRING" id="1196031.A361_10900"/>
<accession>A0A160MAU4</accession>
<dbReference type="KEGG" id="bon:A361_10900"/>
<name>A0A160MAU4_9BACI</name>
<dbReference type="Proteomes" id="UP000077856">
    <property type="component" value="Chromosome"/>
</dbReference>
<dbReference type="EMBL" id="CP015506">
    <property type="protein sequence ID" value="AND39623.1"/>
    <property type="molecule type" value="Genomic_DNA"/>
</dbReference>
<gene>
    <name evidence="2" type="ORF">A361_10900</name>
</gene>
<evidence type="ECO:0000313" key="2">
    <source>
        <dbReference type="EMBL" id="AND39623.1"/>
    </source>
</evidence>
<dbReference type="SUPFAM" id="SSF69279">
    <property type="entry name" value="Phage tail proteins"/>
    <property type="match status" value="1"/>
</dbReference>
<organism evidence="2 3">
    <name type="scientific">Cytobacillus oceanisediminis 2691</name>
    <dbReference type="NCBI Taxonomy" id="1196031"/>
    <lineage>
        <taxon>Bacteria</taxon>
        <taxon>Bacillati</taxon>
        <taxon>Bacillota</taxon>
        <taxon>Bacilli</taxon>
        <taxon>Bacillales</taxon>
        <taxon>Bacillaceae</taxon>
        <taxon>Cytobacillus</taxon>
    </lineage>
</organism>
<reference evidence="2 3" key="1">
    <citation type="submission" date="2016-04" db="EMBL/GenBank/DDBJ databases">
        <title>Complete genome sequence of Bacillus oceanisediminis strain 2691.</title>
        <authorList>
            <person name="Jeong H."/>
            <person name="Kim H.J."/>
            <person name="Lee D.-W."/>
        </authorList>
    </citation>
    <scope>NUCLEOTIDE SEQUENCE [LARGE SCALE GENOMIC DNA]</scope>
    <source>
        <strain evidence="2 3">2691</strain>
    </source>
</reference>
<dbReference type="InterPro" id="IPR056937">
    <property type="entry name" value="YqbQ/XkdQ"/>
</dbReference>
<dbReference type="eggNOG" id="COG3500">
    <property type="taxonomic scope" value="Bacteria"/>
</dbReference>
<dbReference type="AlphaFoldDB" id="A0A160MAU4"/>
<feature type="domain" description="YqbQ/XkdQ" evidence="1">
    <location>
        <begin position="24"/>
        <end position="317"/>
    </location>
</feature>
<evidence type="ECO:0000313" key="3">
    <source>
        <dbReference type="Proteomes" id="UP000077856"/>
    </source>
</evidence>
<sequence>MAISVQYIANGKTTHLEEIVTSVIWSGSVMDGIRKLEVSLANTVDGRKRAVSIREGGEIRFYKDNKELFRGIVFLYDIRANGEQSITAYDEFVYLTKNQESRKFTGMTASQIMKRLCSDFDIPVGTIANTGYVIPKLIMEDRSLKEIIVTALTLTKKQTGKRFFVYSQNGRMYLSERKTMARKWIIENGVNLIDASYSVSMEDLRTQVKVIGGDEKNPIISTLKNNTLTKLYGTMQHIEESSEAKTKSQVEQLAKQLLKDLGNLSDEASIEAIGIDDVVAGSAVYVIEAMTGLKGGYYVSTDSHRFEGGNHTMSLTLTATDELPELEYQPPA</sequence>
<protein>
    <recommendedName>
        <fullName evidence="1">YqbQ/XkdQ domain-containing protein</fullName>
    </recommendedName>
</protein>
<evidence type="ECO:0000259" key="1">
    <source>
        <dbReference type="Pfam" id="PF24032"/>
    </source>
</evidence>